<gene>
    <name evidence="2" type="ORF">T440DRAFT_106064</name>
</gene>
<keyword evidence="3" id="KW-1185">Reference proteome</keyword>
<dbReference type="Proteomes" id="UP000799423">
    <property type="component" value="Unassembled WGS sequence"/>
</dbReference>
<protein>
    <submittedName>
        <fullName evidence="2">Uncharacterized protein</fullName>
    </submittedName>
</protein>
<sequence length="272" mass="29838">MGNFGTARCPLYTPNCKLPPRRRQQKHRVLPSPLLCHMLCPQSALVLPVVPRPDRHTQLAIAILSTSRLLPSSPLWNLPKRACSVLTSSCGPLSVRPRLQIPQSLGRTRGSLQRGCRGNGPLPVRVQRRAPSGTGAHNPTWLSYTDNPAATISPADEAQSRWPAPLQLDVAISSQRYPLPSTSAIRSHRRDTRLPWLECLPCETAAGPPSQRRSRVALPDYPSRGGLSLVQSLKLCSDPFLNSPLHTVRSPISQSVVKIFSLSYTQVVQVVV</sequence>
<name>A0A6A7BLQ0_9PLEO</name>
<organism evidence="2 3">
    <name type="scientific">Plenodomus tracheiphilus IPT5</name>
    <dbReference type="NCBI Taxonomy" id="1408161"/>
    <lineage>
        <taxon>Eukaryota</taxon>
        <taxon>Fungi</taxon>
        <taxon>Dikarya</taxon>
        <taxon>Ascomycota</taxon>
        <taxon>Pezizomycotina</taxon>
        <taxon>Dothideomycetes</taxon>
        <taxon>Pleosporomycetidae</taxon>
        <taxon>Pleosporales</taxon>
        <taxon>Pleosporineae</taxon>
        <taxon>Leptosphaeriaceae</taxon>
        <taxon>Plenodomus</taxon>
    </lineage>
</organism>
<dbReference type="AlphaFoldDB" id="A0A6A7BLQ0"/>
<dbReference type="OrthoDB" id="10642379at2759"/>
<evidence type="ECO:0000313" key="2">
    <source>
        <dbReference type="EMBL" id="KAF2856356.1"/>
    </source>
</evidence>
<proteinExistence type="predicted"/>
<evidence type="ECO:0000256" key="1">
    <source>
        <dbReference type="SAM" id="MobiDB-lite"/>
    </source>
</evidence>
<accession>A0A6A7BLQ0</accession>
<reference evidence="2" key="1">
    <citation type="submission" date="2020-01" db="EMBL/GenBank/DDBJ databases">
        <authorList>
            <consortium name="DOE Joint Genome Institute"/>
            <person name="Haridas S."/>
            <person name="Albert R."/>
            <person name="Binder M."/>
            <person name="Bloem J."/>
            <person name="Labutti K."/>
            <person name="Salamov A."/>
            <person name="Andreopoulos B."/>
            <person name="Baker S.E."/>
            <person name="Barry K."/>
            <person name="Bills G."/>
            <person name="Bluhm B.H."/>
            <person name="Cannon C."/>
            <person name="Castanera R."/>
            <person name="Culley D.E."/>
            <person name="Daum C."/>
            <person name="Ezra D."/>
            <person name="Gonzalez J.B."/>
            <person name="Henrissat B."/>
            <person name="Kuo A."/>
            <person name="Liang C."/>
            <person name="Lipzen A."/>
            <person name="Lutzoni F."/>
            <person name="Magnuson J."/>
            <person name="Mondo S."/>
            <person name="Nolan M."/>
            <person name="Ohm R."/>
            <person name="Pangilinan J."/>
            <person name="Park H.-J."/>
            <person name="Ramirez L."/>
            <person name="Alfaro M."/>
            <person name="Sun H."/>
            <person name="Tritt A."/>
            <person name="Yoshinaga Y."/>
            <person name="Zwiers L.-H."/>
            <person name="Turgeon B.G."/>
            <person name="Goodwin S.B."/>
            <person name="Spatafora J.W."/>
            <person name="Crous P.W."/>
            <person name="Grigoriev I.V."/>
        </authorList>
    </citation>
    <scope>NUCLEOTIDE SEQUENCE</scope>
    <source>
        <strain evidence="2">IPT5</strain>
    </source>
</reference>
<dbReference type="EMBL" id="MU006289">
    <property type="protein sequence ID" value="KAF2856356.1"/>
    <property type="molecule type" value="Genomic_DNA"/>
</dbReference>
<feature type="region of interest" description="Disordered" evidence="1">
    <location>
        <begin position="107"/>
        <end position="143"/>
    </location>
</feature>
<evidence type="ECO:0000313" key="3">
    <source>
        <dbReference type="Proteomes" id="UP000799423"/>
    </source>
</evidence>